<gene>
    <name evidence="2" type="ORF">TcWFU_007896</name>
</gene>
<proteinExistence type="predicted"/>
<keyword evidence="1" id="KW-0812">Transmembrane</keyword>
<reference evidence="2 3" key="1">
    <citation type="journal article" date="2022" name="Front. Cell. Infect. Microbiol.">
        <title>The Genomes of Two Strains of Taenia crassiceps the Animal Model for the Study of Human Cysticercosis.</title>
        <authorList>
            <person name="Bobes R.J."/>
            <person name="Estrada K."/>
            <person name="Rios-Valencia D.G."/>
            <person name="Calderon-Gallegos A."/>
            <person name="de la Torre P."/>
            <person name="Carrero J.C."/>
            <person name="Sanchez-Flores A."/>
            <person name="Laclette J.P."/>
        </authorList>
    </citation>
    <scope>NUCLEOTIDE SEQUENCE [LARGE SCALE GENOMIC DNA]</scope>
    <source>
        <strain evidence="2">WFUcys</strain>
    </source>
</reference>
<dbReference type="EMBL" id="JAKROA010000003">
    <property type="protein sequence ID" value="KAL5109261.1"/>
    <property type="molecule type" value="Genomic_DNA"/>
</dbReference>
<sequence>MRRVAEVTGIHTDESMEEVYESSMWLEDGIQHPSSFPSFFPSSCNPFLLIFFLLFFDFVTVDDILASATCDHLV</sequence>
<comment type="caution">
    <text evidence="2">The sequence shown here is derived from an EMBL/GenBank/DDBJ whole genome shotgun (WGS) entry which is preliminary data.</text>
</comment>
<protein>
    <submittedName>
        <fullName evidence="2">Uncharacterized protein</fullName>
    </submittedName>
</protein>
<keyword evidence="1" id="KW-0472">Membrane</keyword>
<evidence type="ECO:0000256" key="1">
    <source>
        <dbReference type="SAM" id="Phobius"/>
    </source>
</evidence>
<name>A0ABR4QHR5_9CEST</name>
<keyword evidence="1" id="KW-1133">Transmembrane helix</keyword>
<evidence type="ECO:0000313" key="2">
    <source>
        <dbReference type="EMBL" id="KAL5109261.1"/>
    </source>
</evidence>
<evidence type="ECO:0000313" key="3">
    <source>
        <dbReference type="Proteomes" id="UP001651158"/>
    </source>
</evidence>
<accession>A0ABR4QHR5</accession>
<feature type="transmembrane region" description="Helical" evidence="1">
    <location>
        <begin position="47"/>
        <end position="66"/>
    </location>
</feature>
<organism evidence="2 3">
    <name type="scientific">Taenia crassiceps</name>
    <dbReference type="NCBI Taxonomy" id="6207"/>
    <lineage>
        <taxon>Eukaryota</taxon>
        <taxon>Metazoa</taxon>
        <taxon>Spiralia</taxon>
        <taxon>Lophotrochozoa</taxon>
        <taxon>Platyhelminthes</taxon>
        <taxon>Cestoda</taxon>
        <taxon>Eucestoda</taxon>
        <taxon>Cyclophyllidea</taxon>
        <taxon>Taeniidae</taxon>
        <taxon>Taenia</taxon>
    </lineage>
</organism>
<dbReference type="Proteomes" id="UP001651158">
    <property type="component" value="Unassembled WGS sequence"/>
</dbReference>
<keyword evidence="3" id="KW-1185">Reference proteome</keyword>